<protein>
    <submittedName>
        <fullName evidence="3">Nicotinamidase-related amidase</fullName>
    </submittedName>
</protein>
<dbReference type="PANTHER" id="PTHR43540">
    <property type="entry name" value="PEROXYUREIDOACRYLATE/UREIDOACRYLATE AMIDOHYDROLASE-RELATED"/>
    <property type="match status" value="1"/>
</dbReference>
<comment type="caution">
    <text evidence="3">The sequence shown here is derived from an EMBL/GenBank/DDBJ whole genome shotgun (WGS) entry which is preliminary data.</text>
</comment>
<evidence type="ECO:0000256" key="1">
    <source>
        <dbReference type="ARBA" id="ARBA00022801"/>
    </source>
</evidence>
<dbReference type="InterPro" id="IPR000868">
    <property type="entry name" value="Isochorismatase-like_dom"/>
</dbReference>
<dbReference type="InterPro" id="IPR050272">
    <property type="entry name" value="Isochorismatase-like_hydrls"/>
</dbReference>
<dbReference type="CDD" id="cd01014">
    <property type="entry name" value="nicotinamidase_related"/>
    <property type="match status" value="1"/>
</dbReference>
<accession>A0ABS4TZJ5</accession>
<name>A0ABS4TZJ5_9PSEU</name>
<proteinExistence type="predicted"/>
<gene>
    <name evidence="3" type="ORF">JOF56_010181</name>
</gene>
<dbReference type="Proteomes" id="UP001519332">
    <property type="component" value="Unassembled WGS sequence"/>
</dbReference>
<evidence type="ECO:0000313" key="4">
    <source>
        <dbReference type="Proteomes" id="UP001519332"/>
    </source>
</evidence>
<dbReference type="EMBL" id="JAGINW010000001">
    <property type="protein sequence ID" value="MBP2329796.1"/>
    <property type="molecule type" value="Genomic_DNA"/>
</dbReference>
<sequence length="184" mass="19666">MTTRALIVIDVQRGFDDPAMPPRNNPDSEANIRTLVTAWQDAGQPIVVVRHDSVDPDSPLRAGTPGNEFKPELDGIRPALLFSKSVHSAFHGSVDLAKWLTDRGIEDIVVIGIQTNWCVETTSRVGGNLGFKVKVAIDATHTFDATTPDGAVVTADELARATAANLHSGGFAEVTTTKAVLELL</sequence>
<feature type="domain" description="Isochorismatase-like" evidence="2">
    <location>
        <begin position="5"/>
        <end position="154"/>
    </location>
</feature>
<organism evidence="3 4">
    <name type="scientific">Kibdelosporangium banguiense</name>
    <dbReference type="NCBI Taxonomy" id="1365924"/>
    <lineage>
        <taxon>Bacteria</taxon>
        <taxon>Bacillati</taxon>
        <taxon>Actinomycetota</taxon>
        <taxon>Actinomycetes</taxon>
        <taxon>Pseudonocardiales</taxon>
        <taxon>Pseudonocardiaceae</taxon>
        <taxon>Kibdelosporangium</taxon>
    </lineage>
</organism>
<dbReference type="SUPFAM" id="SSF52499">
    <property type="entry name" value="Isochorismatase-like hydrolases"/>
    <property type="match status" value="1"/>
</dbReference>
<evidence type="ECO:0000313" key="3">
    <source>
        <dbReference type="EMBL" id="MBP2329796.1"/>
    </source>
</evidence>
<evidence type="ECO:0000259" key="2">
    <source>
        <dbReference type="Pfam" id="PF00857"/>
    </source>
</evidence>
<dbReference type="RefSeq" id="WP_209646497.1">
    <property type="nucleotide sequence ID" value="NZ_JAGINW010000001.1"/>
</dbReference>
<dbReference type="PANTHER" id="PTHR43540:SF1">
    <property type="entry name" value="ISOCHORISMATASE HYDROLASE"/>
    <property type="match status" value="1"/>
</dbReference>
<reference evidence="3 4" key="1">
    <citation type="submission" date="2021-03" db="EMBL/GenBank/DDBJ databases">
        <title>Sequencing the genomes of 1000 actinobacteria strains.</title>
        <authorList>
            <person name="Klenk H.-P."/>
        </authorList>
    </citation>
    <scope>NUCLEOTIDE SEQUENCE [LARGE SCALE GENOMIC DNA]</scope>
    <source>
        <strain evidence="3 4">DSM 46670</strain>
    </source>
</reference>
<dbReference type="InterPro" id="IPR036380">
    <property type="entry name" value="Isochorismatase-like_sf"/>
</dbReference>
<dbReference type="Gene3D" id="3.40.50.850">
    <property type="entry name" value="Isochorismatase-like"/>
    <property type="match status" value="1"/>
</dbReference>
<keyword evidence="4" id="KW-1185">Reference proteome</keyword>
<keyword evidence="1" id="KW-0378">Hydrolase</keyword>
<dbReference type="Pfam" id="PF00857">
    <property type="entry name" value="Isochorismatase"/>
    <property type="match status" value="1"/>
</dbReference>